<reference evidence="2 3" key="1">
    <citation type="submission" date="2016-05" db="EMBL/GenBank/DDBJ databases">
        <title>Niabella ginsenosidivorans BS26 whole genome sequencing.</title>
        <authorList>
            <person name="Im W.T."/>
            <person name="Siddiqi M.Z."/>
        </authorList>
    </citation>
    <scope>NUCLEOTIDE SEQUENCE [LARGE SCALE GENOMIC DNA]</scope>
    <source>
        <strain evidence="2 3">BS26</strain>
    </source>
</reference>
<dbReference type="KEGG" id="nia:A8C56_02555"/>
<dbReference type="InterPro" id="IPR036249">
    <property type="entry name" value="Thioredoxin-like_sf"/>
</dbReference>
<keyword evidence="3" id="KW-1185">Reference proteome</keyword>
<dbReference type="EMBL" id="CP015772">
    <property type="protein sequence ID" value="ANH80006.1"/>
    <property type="molecule type" value="Genomic_DNA"/>
</dbReference>
<dbReference type="Gene3D" id="3.40.30.10">
    <property type="entry name" value="Glutaredoxin"/>
    <property type="match status" value="1"/>
</dbReference>
<dbReference type="PANTHER" id="PTHR42852">
    <property type="entry name" value="THIOL:DISULFIDE INTERCHANGE PROTEIN DSBE"/>
    <property type="match status" value="1"/>
</dbReference>
<evidence type="ECO:0000313" key="2">
    <source>
        <dbReference type="EMBL" id="ANH80006.1"/>
    </source>
</evidence>
<dbReference type="AlphaFoldDB" id="A0A1A9HX96"/>
<dbReference type="InterPro" id="IPR050553">
    <property type="entry name" value="Thioredoxin_ResA/DsbE_sf"/>
</dbReference>
<dbReference type="STRING" id="1176587.A8C56_02555"/>
<proteinExistence type="predicted"/>
<accession>A0A1A9HX96</accession>
<dbReference type="CDD" id="cd02966">
    <property type="entry name" value="TlpA_like_family"/>
    <property type="match status" value="1"/>
</dbReference>
<organism evidence="2 3">
    <name type="scientific">Niabella ginsenosidivorans</name>
    <dbReference type="NCBI Taxonomy" id="1176587"/>
    <lineage>
        <taxon>Bacteria</taxon>
        <taxon>Pseudomonadati</taxon>
        <taxon>Bacteroidota</taxon>
        <taxon>Chitinophagia</taxon>
        <taxon>Chitinophagales</taxon>
        <taxon>Chitinophagaceae</taxon>
        <taxon>Niabella</taxon>
    </lineage>
</organism>
<protein>
    <recommendedName>
        <fullName evidence="1">Redoxin domain-containing protein</fullName>
    </recommendedName>
</protein>
<name>A0A1A9HX96_9BACT</name>
<dbReference type="GO" id="GO:0016491">
    <property type="term" value="F:oxidoreductase activity"/>
    <property type="evidence" value="ECO:0007669"/>
    <property type="project" value="InterPro"/>
</dbReference>
<dbReference type="PANTHER" id="PTHR42852:SF18">
    <property type="entry name" value="CHROMOSOME UNDETERMINED SCAFFOLD_47, WHOLE GENOME SHOTGUN SEQUENCE"/>
    <property type="match status" value="1"/>
</dbReference>
<sequence length="197" mass="22657">MKKITLLSVMAGLCTCIFSQDYGYDLKTLDAPLFIGDYIKKTTPLGRFINYKKDTASLADFEGRLVILSFWFTTCGSCVAMFPKEDALQKQFNKNIQFIMVTYEPEQKVRAFIKSWEQKNNTHFNMPVIVGDTVLRKAIRNFANPNYAWLLPEGKLVAQTTEYFINSYGINAALYSWAEENNQTRYKAPAKNKKPVR</sequence>
<dbReference type="OrthoDB" id="793244at2"/>
<dbReference type="Pfam" id="PF08534">
    <property type="entry name" value="Redoxin"/>
    <property type="match status" value="1"/>
</dbReference>
<dbReference type="RefSeq" id="WP_067751628.1">
    <property type="nucleotide sequence ID" value="NZ_CP015772.1"/>
</dbReference>
<evidence type="ECO:0000313" key="3">
    <source>
        <dbReference type="Proteomes" id="UP000077667"/>
    </source>
</evidence>
<feature type="domain" description="Redoxin" evidence="1">
    <location>
        <begin position="53"/>
        <end position="130"/>
    </location>
</feature>
<evidence type="ECO:0000259" key="1">
    <source>
        <dbReference type="Pfam" id="PF08534"/>
    </source>
</evidence>
<dbReference type="InterPro" id="IPR013740">
    <property type="entry name" value="Redoxin"/>
</dbReference>
<gene>
    <name evidence="2" type="ORF">A8C56_02555</name>
</gene>
<dbReference type="Proteomes" id="UP000077667">
    <property type="component" value="Chromosome"/>
</dbReference>
<dbReference type="SUPFAM" id="SSF52833">
    <property type="entry name" value="Thioredoxin-like"/>
    <property type="match status" value="1"/>
</dbReference>